<sequence>MLLDKHPHFLITLQQFDSQMYMSAAHKPEHKSQKWPILFHEVSWYIKLFTVANHIVGCGFHPSCSNHDQHQNHHKVDHLEDNLDHQLHSRYPLHSHVEVHQAYHLSHMVELAPVEDMAHYHNHRYLDHYD</sequence>
<name>A0A6N2K138_SALVM</name>
<dbReference type="AlphaFoldDB" id="A0A6N2K138"/>
<proteinExistence type="predicted"/>
<dbReference type="EMBL" id="CAADRP010000002">
    <property type="protein sequence ID" value="VFU21171.1"/>
    <property type="molecule type" value="Genomic_DNA"/>
</dbReference>
<evidence type="ECO:0000313" key="1">
    <source>
        <dbReference type="EMBL" id="VFU21171.1"/>
    </source>
</evidence>
<protein>
    <submittedName>
        <fullName evidence="1">Uncharacterized protein</fullName>
    </submittedName>
</protein>
<gene>
    <name evidence="1" type="ORF">SVIM_LOCUS11396</name>
</gene>
<organism evidence="1">
    <name type="scientific">Salix viminalis</name>
    <name type="common">Common osier</name>
    <name type="synonym">Basket willow</name>
    <dbReference type="NCBI Taxonomy" id="40686"/>
    <lineage>
        <taxon>Eukaryota</taxon>
        <taxon>Viridiplantae</taxon>
        <taxon>Streptophyta</taxon>
        <taxon>Embryophyta</taxon>
        <taxon>Tracheophyta</taxon>
        <taxon>Spermatophyta</taxon>
        <taxon>Magnoliopsida</taxon>
        <taxon>eudicotyledons</taxon>
        <taxon>Gunneridae</taxon>
        <taxon>Pentapetalae</taxon>
        <taxon>rosids</taxon>
        <taxon>fabids</taxon>
        <taxon>Malpighiales</taxon>
        <taxon>Salicaceae</taxon>
        <taxon>Saliceae</taxon>
        <taxon>Salix</taxon>
    </lineage>
</organism>
<accession>A0A6N2K138</accession>
<reference evidence="1" key="1">
    <citation type="submission" date="2019-03" db="EMBL/GenBank/DDBJ databases">
        <authorList>
            <person name="Mank J."/>
            <person name="Almeida P."/>
        </authorList>
    </citation>
    <scope>NUCLEOTIDE SEQUENCE</scope>
    <source>
        <strain evidence="1">78183</strain>
    </source>
</reference>